<dbReference type="InterPro" id="IPR006028">
    <property type="entry name" value="GABAA/Glycine_rcpt"/>
</dbReference>
<keyword evidence="1 18" id="KW-0813">Transport</keyword>
<dbReference type="NCBIfam" id="TIGR00860">
    <property type="entry name" value="LIC"/>
    <property type="match status" value="1"/>
</dbReference>
<keyword evidence="10" id="KW-0675">Receptor</keyword>
<evidence type="ECO:0000256" key="14">
    <source>
        <dbReference type="ARBA" id="ARBA00023257"/>
    </source>
</evidence>
<evidence type="ECO:0000313" key="22">
    <source>
        <dbReference type="Proteomes" id="UP001195483"/>
    </source>
</evidence>
<evidence type="ECO:0000259" key="20">
    <source>
        <dbReference type="Pfam" id="PF02932"/>
    </source>
</evidence>
<dbReference type="SUPFAM" id="SSF90112">
    <property type="entry name" value="Neurotransmitter-gated ion-channel transmembrane pore"/>
    <property type="match status" value="1"/>
</dbReference>
<keyword evidence="14" id="KW-0628">Postsynaptic cell membrane</keyword>
<dbReference type="Pfam" id="PF02931">
    <property type="entry name" value="Neur_chan_LBD"/>
    <property type="match status" value="1"/>
</dbReference>
<dbReference type="InterPro" id="IPR006029">
    <property type="entry name" value="Neurotrans-gated_channel_TM"/>
</dbReference>
<dbReference type="Gene3D" id="1.20.58.390">
    <property type="entry name" value="Neurotransmitter-gated ion-channel transmembrane domain"/>
    <property type="match status" value="1"/>
</dbReference>
<feature type="transmembrane region" description="Helical" evidence="18">
    <location>
        <begin position="302"/>
        <end position="324"/>
    </location>
</feature>
<feature type="transmembrane region" description="Helical" evidence="18">
    <location>
        <begin position="268"/>
        <end position="287"/>
    </location>
</feature>
<feature type="transmembrane region" description="Helical" evidence="18">
    <location>
        <begin position="237"/>
        <end position="261"/>
    </location>
</feature>
<dbReference type="GO" id="GO:0004890">
    <property type="term" value="F:GABA-A receptor activity"/>
    <property type="evidence" value="ECO:0007669"/>
    <property type="project" value="InterPro"/>
</dbReference>
<evidence type="ECO:0000256" key="4">
    <source>
        <dbReference type="ARBA" id="ARBA00022729"/>
    </source>
</evidence>
<dbReference type="InterPro" id="IPR018000">
    <property type="entry name" value="Neurotransmitter_ion_chnl_CS"/>
</dbReference>
<evidence type="ECO:0000256" key="8">
    <source>
        <dbReference type="ARBA" id="ARBA00023136"/>
    </source>
</evidence>
<dbReference type="InterPro" id="IPR036734">
    <property type="entry name" value="Neur_chan_lig-bd_sf"/>
</dbReference>
<protein>
    <submittedName>
        <fullName evidence="21">Uncharacterized protein</fullName>
    </submittedName>
</protein>
<reference evidence="21" key="1">
    <citation type="journal article" date="2021" name="Genome Biol. Evol.">
        <title>A High-Quality Reference Genome for a Parasitic Bivalve with Doubly Uniparental Inheritance (Bivalvia: Unionida).</title>
        <authorList>
            <person name="Smith C.H."/>
        </authorList>
    </citation>
    <scope>NUCLEOTIDE SEQUENCE</scope>
    <source>
        <strain evidence="21">CHS0354</strain>
    </source>
</reference>
<dbReference type="Gene3D" id="2.70.170.10">
    <property type="entry name" value="Neurotransmitter-gated ion-channel ligand-binding domain"/>
    <property type="match status" value="1"/>
</dbReference>
<evidence type="ECO:0000256" key="5">
    <source>
        <dbReference type="ARBA" id="ARBA00022989"/>
    </source>
</evidence>
<evidence type="ECO:0000256" key="11">
    <source>
        <dbReference type="ARBA" id="ARBA00023173"/>
    </source>
</evidence>
<comment type="similarity">
    <text evidence="18">Belongs to the ligand-gated ion channel (TC 1.A.9) family.</text>
</comment>
<evidence type="ECO:0000256" key="10">
    <source>
        <dbReference type="ARBA" id="ARBA00023170"/>
    </source>
</evidence>
<keyword evidence="22" id="KW-1185">Reference proteome</keyword>
<dbReference type="CDD" id="cd19049">
    <property type="entry name" value="LGIC_TM_anion"/>
    <property type="match status" value="1"/>
</dbReference>
<keyword evidence="2" id="KW-1003">Cell membrane</keyword>
<evidence type="ECO:0000256" key="2">
    <source>
        <dbReference type="ARBA" id="ARBA00022475"/>
    </source>
</evidence>
<dbReference type="GO" id="GO:0005254">
    <property type="term" value="F:chloride channel activity"/>
    <property type="evidence" value="ECO:0007669"/>
    <property type="project" value="UniProtKB-KW"/>
</dbReference>
<dbReference type="Pfam" id="PF02932">
    <property type="entry name" value="Neur_chan_memb"/>
    <property type="match status" value="1"/>
</dbReference>
<dbReference type="Proteomes" id="UP001195483">
    <property type="component" value="Unassembled WGS sequence"/>
</dbReference>
<keyword evidence="11" id="KW-0869">Chloride channel</keyword>
<evidence type="ECO:0000259" key="19">
    <source>
        <dbReference type="Pfam" id="PF02931"/>
    </source>
</evidence>
<dbReference type="PANTHER" id="PTHR18945">
    <property type="entry name" value="NEUROTRANSMITTER GATED ION CHANNEL"/>
    <property type="match status" value="1"/>
</dbReference>
<feature type="domain" description="Neurotransmitter-gated ion-channel ligand-binding" evidence="19">
    <location>
        <begin position="29"/>
        <end position="236"/>
    </location>
</feature>
<dbReference type="InterPro" id="IPR038050">
    <property type="entry name" value="Neuro_actylchol_rec"/>
</dbReference>
<dbReference type="PROSITE" id="PS00236">
    <property type="entry name" value="NEUROTR_ION_CHANNEL"/>
    <property type="match status" value="1"/>
</dbReference>
<dbReference type="InterPro" id="IPR006202">
    <property type="entry name" value="Neur_chan_lig-bd"/>
</dbReference>
<feature type="domain" description="Neurotransmitter-gated ion-channel transmembrane" evidence="20">
    <location>
        <begin position="244"/>
        <end position="337"/>
    </location>
</feature>
<keyword evidence="12" id="KW-0325">Glycoprotein</keyword>
<dbReference type="InterPro" id="IPR001390">
    <property type="entry name" value="GABAAa_rcpt"/>
</dbReference>
<dbReference type="PRINTS" id="PR00252">
    <property type="entry name" value="NRIONCHANNEL"/>
</dbReference>
<evidence type="ECO:0000256" key="15">
    <source>
        <dbReference type="ARBA" id="ARBA00023286"/>
    </source>
</evidence>
<dbReference type="FunFam" id="2.70.170.10:FF:000003">
    <property type="entry name" value="Putative gamma-aminobutyric acid receptor subunit gamma-2"/>
    <property type="match status" value="1"/>
</dbReference>
<keyword evidence="8 18" id="KW-0472">Membrane</keyword>
<feature type="transmembrane region" description="Helical" evidence="18">
    <location>
        <begin position="420"/>
        <end position="439"/>
    </location>
</feature>
<evidence type="ECO:0000313" key="21">
    <source>
        <dbReference type="EMBL" id="KAK3593563.1"/>
    </source>
</evidence>
<dbReference type="GO" id="GO:0005230">
    <property type="term" value="F:extracellular ligand-gated monoatomic ion channel activity"/>
    <property type="evidence" value="ECO:0007669"/>
    <property type="project" value="InterPro"/>
</dbReference>
<accession>A0AAE0VWU9</accession>
<evidence type="ECO:0000256" key="13">
    <source>
        <dbReference type="ARBA" id="ARBA00023214"/>
    </source>
</evidence>
<evidence type="ECO:0000256" key="6">
    <source>
        <dbReference type="ARBA" id="ARBA00023018"/>
    </source>
</evidence>
<evidence type="ECO:0000256" key="12">
    <source>
        <dbReference type="ARBA" id="ARBA00023180"/>
    </source>
</evidence>
<gene>
    <name evidence="21" type="ORF">CHS0354_018650</name>
</gene>
<keyword evidence="9" id="KW-1015">Disulfide bond</keyword>
<proteinExistence type="inferred from homology"/>
<feature type="signal peptide" evidence="18">
    <location>
        <begin position="1"/>
        <end position="19"/>
    </location>
</feature>
<evidence type="ECO:0000256" key="1">
    <source>
        <dbReference type="ARBA" id="ARBA00022448"/>
    </source>
</evidence>
<dbReference type="PRINTS" id="PR01079">
    <property type="entry name" value="GABAARALPHA"/>
</dbReference>
<dbReference type="InterPro" id="IPR006201">
    <property type="entry name" value="Neur_channel"/>
</dbReference>
<keyword evidence="4 18" id="KW-0732">Signal</keyword>
<dbReference type="AlphaFoldDB" id="A0AAE0VWU9"/>
<keyword evidence="15" id="KW-1071">Ligand-gated ion channel</keyword>
<dbReference type="PRINTS" id="PR00253">
    <property type="entry name" value="GABAARECEPTR"/>
</dbReference>
<dbReference type="GO" id="GO:0034707">
    <property type="term" value="C:chloride channel complex"/>
    <property type="evidence" value="ECO:0007669"/>
    <property type="project" value="UniProtKB-KW"/>
</dbReference>
<sequence>MLSIGLCVITLCLIRSCSGQYPTAAENVTEVLDQLLLGYKKEVRPGFGGAPLLIEADMMIRSFGPISDTNMEYSFQCYFRQRWHDERLKFKIRNIDEITLNNLFLYHIWKPNTYFINGRKSYQHNITVPNLFVRIREDGRVYLSRRVTIRASCPMKLSMYPMDKPTCPLSIGSYGYTTKDVIYVWKYGNDKSVDRYDDLSMAQFDLIGIHCRNVTKNTPLGEEYSMLEVFIHFERHLGYFILQTYLPCSLITCLSFVSFWIHRDAAPGRVFLGVMTILATAGIGMNAREGFPRISYATGLDLYLNFCVAFEMFAMIEYALVNYFTKALPKDTKEEDDEESQALILPDNPGILPAGVIEEGKECIDMFNNSLRHYEHKNYKWVSLCLRCLSGNMAYRSKLTQNADMEKGNSISRIDVLSRALFPSLFFVFNCIYWLWYLYLGNAY</sequence>
<feature type="chain" id="PRO_5041783692" evidence="18">
    <location>
        <begin position="20"/>
        <end position="444"/>
    </location>
</feature>
<dbReference type="InterPro" id="IPR036719">
    <property type="entry name" value="Neuro-gated_channel_TM_sf"/>
</dbReference>
<keyword evidence="3 18" id="KW-0812">Transmembrane</keyword>
<comment type="caution">
    <text evidence="21">The sequence shown here is derived from an EMBL/GenBank/DDBJ whole genome shotgun (WGS) entry which is preliminary data.</text>
</comment>
<name>A0AAE0VWU9_9BIVA</name>
<comment type="subcellular location">
    <subcellularLocation>
        <location evidence="17">Postsynaptic cell membrane</location>
        <topology evidence="17">Multi-pass membrane protein</topology>
    </subcellularLocation>
</comment>
<evidence type="ECO:0000256" key="16">
    <source>
        <dbReference type="ARBA" id="ARBA00023303"/>
    </source>
</evidence>
<evidence type="ECO:0000256" key="17">
    <source>
        <dbReference type="ARBA" id="ARBA00034104"/>
    </source>
</evidence>
<keyword evidence="13" id="KW-0868">Chloride</keyword>
<organism evidence="21 22">
    <name type="scientific">Potamilus streckersoni</name>
    <dbReference type="NCBI Taxonomy" id="2493646"/>
    <lineage>
        <taxon>Eukaryota</taxon>
        <taxon>Metazoa</taxon>
        <taxon>Spiralia</taxon>
        <taxon>Lophotrochozoa</taxon>
        <taxon>Mollusca</taxon>
        <taxon>Bivalvia</taxon>
        <taxon>Autobranchia</taxon>
        <taxon>Heteroconchia</taxon>
        <taxon>Palaeoheterodonta</taxon>
        <taxon>Unionida</taxon>
        <taxon>Unionoidea</taxon>
        <taxon>Unionidae</taxon>
        <taxon>Ambleminae</taxon>
        <taxon>Lampsilini</taxon>
        <taxon>Potamilus</taxon>
    </lineage>
</organism>
<dbReference type="EMBL" id="JAEAOA010001146">
    <property type="protein sequence ID" value="KAK3593563.1"/>
    <property type="molecule type" value="Genomic_DNA"/>
</dbReference>
<reference evidence="21" key="2">
    <citation type="journal article" date="2021" name="Genome Biol. Evol.">
        <title>Developing a high-quality reference genome for a parasitic bivalve with doubly uniparental inheritance (Bivalvia: Unionida).</title>
        <authorList>
            <person name="Smith C.H."/>
        </authorList>
    </citation>
    <scope>NUCLEOTIDE SEQUENCE</scope>
    <source>
        <strain evidence="21">CHS0354</strain>
        <tissue evidence="21">Mantle</tissue>
    </source>
</reference>
<dbReference type="SUPFAM" id="SSF63712">
    <property type="entry name" value="Nicotinic receptor ligand binding domain-like"/>
    <property type="match status" value="1"/>
</dbReference>
<evidence type="ECO:0000256" key="18">
    <source>
        <dbReference type="RuleBase" id="RU000687"/>
    </source>
</evidence>
<reference evidence="21" key="3">
    <citation type="submission" date="2023-05" db="EMBL/GenBank/DDBJ databases">
        <authorList>
            <person name="Smith C.H."/>
        </authorList>
    </citation>
    <scope>NUCLEOTIDE SEQUENCE</scope>
    <source>
        <strain evidence="21">CHS0354</strain>
        <tissue evidence="21">Mantle</tissue>
    </source>
</reference>
<dbReference type="GO" id="GO:0045211">
    <property type="term" value="C:postsynaptic membrane"/>
    <property type="evidence" value="ECO:0007669"/>
    <property type="project" value="UniProtKB-SubCell"/>
</dbReference>
<evidence type="ECO:0000256" key="3">
    <source>
        <dbReference type="ARBA" id="ARBA00022692"/>
    </source>
</evidence>
<keyword evidence="7 18" id="KW-0406">Ion transport</keyword>
<keyword evidence="5 18" id="KW-1133">Transmembrane helix</keyword>
<evidence type="ECO:0000256" key="9">
    <source>
        <dbReference type="ARBA" id="ARBA00023157"/>
    </source>
</evidence>
<keyword evidence="16 18" id="KW-0407">Ion channel</keyword>
<evidence type="ECO:0000256" key="7">
    <source>
        <dbReference type="ARBA" id="ARBA00023065"/>
    </source>
</evidence>
<keyword evidence="6" id="KW-0770">Synapse</keyword>